<feature type="signal peptide" evidence="2">
    <location>
        <begin position="1"/>
        <end position="25"/>
    </location>
</feature>
<accession>A0A7N0SVA0</accession>
<feature type="region of interest" description="Disordered" evidence="1">
    <location>
        <begin position="109"/>
        <end position="132"/>
    </location>
</feature>
<protein>
    <recommendedName>
        <fullName evidence="5">Protein E6-like</fullName>
    </recommendedName>
</protein>
<feature type="compositionally biased region" description="Basic and acidic residues" evidence="1">
    <location>
        <begin position="380"/>
        <end position="395"/>
    </location>
</feature>
<dbReference type="InterPro" id="IPR040290">
    <property type="entry name" value="Prot_E6-like"/>
</dbReference>
<name>A0A7N0SVA0_KALFE</name>
<proteinExistence type="predicted"/>
<dbReference type="PANTHER" id="PTHR35274">
    <property type="entry name" value="E6-LIKE PROTEIN"/>
    <property type="match status" value="1"/>
</dbReference>
<dbReference type="Gramene" id="Kaladp0002s0022.1.v1.1">
    <property type="protein sequence ID" value="Kaladp0002s0022.1.v1.1.CDS.1"/>
    <property type="gene ID" value="Kaladp0002s0022.v1.1"/>
</dbReference>
<evidence type="ECO:0000256" key="2">
    <source>
        <dbReference type="SAM" id="SignalP"/>
    </source>
</evidence>
<dbReference type="EnsemblPlants" id="Kaladp0002s0022.1.v1.1">
    <property type="protein sequence ID" value="Kaladp0002s0022.1.v1.1.CDS.1"/>
    <property type="gene ID" value="Kaladp0002s0022.v1.1"/>
</dbReference>
<keyword evidence="4" id="KW-1185">Reference proteome</keyword>
<dbReference type="OMA" id="ANERYNG"/>
<evidence type="ECO:0000313" key="4">
    <source>
        <dbReference type="Proteomes" id="UP000594263"/>
    </source>
</evidence>
<keyword evidence="2" id="KW-0732">Signal</keyword>
<dbReference type="Proteomes" id="UP000594263">
    <property type="component" value="Unplaced"/>
</dbReference>
<feature type="region of interest" description="Disordered" evidence="1">
    <location>
        <begin position="249"/>
        <end position="276"/>
    </location>
</feature>
<feature type="compositionally biased region" description="Low complexity" evidence="1">
    <location>
        <begin position="58"/>
        <end position="79"/>
    </location>
</feature>
<dbReference type="AlphaFoldDB" id="A0A7N0SVA0"/>
<feature type="compositionally biased region" description="Polar residues" evidence="1">
    <location>
        <begin position="118"/>
        <end position="132"/>
    </location>
</feature>
<evidence type="ECO:0000256" key="1">
    <source>
        <dbReference type="SAM" id="MobiDB-lite"/>
    </source>
</evidence>
<organism evidence="3 4">
    <name type="scientific">Kalanchoe fedtschenkoi</name>
    <name type="common">Lavender scallops</name>
    <name type="synonym">South American air plant</name>
    <dbReference type="NCBI Taxonomy" id="63787"/>
    <lineage>
        <taxon>Eukaryota</taxon>
        <taxon>Viridiplantae</taxon>
        <taxon>Streptophyta</taxon>
        <taxon>Embryophyta</taxon>
        <taxon>Tracheophyta</taxon>
        <taxon>Spermatophyta</taxon>
        <taxon>Magnoliopsida</taxon>
        <taxon>eudicotyledons</taxon>
        <taxon>Gunneridae</taxon>
        <taxon>Pentapetalae</taxon>
        <taxon>Saxifragales</taxon>
        <taxon>Crassulaceae</taxon>
        <taxon>Kalanchoe</taxon>
    </lineage>
</organism>
<evidence type="ECO:0008006" key="5">
    <source>
        <dbReference type="Google" id="ProtNLM"/>
    </source>
</evidence>
<dbReference type="PANTHER" id="PTHR35274:SF2">
    <property type="entry name" value="E6-LIKE PROTEIN"/>
    <property type="match status" value="1"/>
</dbReference>
<evidence type="ECO:0000313" key="3">
    <source>
        <dbReference type="EnsemblPlants" id="Kaladp0002s0022.1.v1.1.CDS.1"/>
    </source>
</evidence>
<feature type="region of interest" description="Disordered" evidence="1">
    <location>
        <begin position="369"/>
        <end position="401"/>
    </location>
</feature>
<reference evidence="3" key="1">
    <citation type="submission" date="2021-01" db="UniProtKB">
        <authorList>
            <consortium name="EnsemblPlants"/>
        </authorList>
    </citation>
    <scope>IDENTIFICATION</scope>
</reference>
<feature type="chain" id="PRO_5029661355" description="Protein E6-like" evidence="2">
    <location>
        <begin position="26"/>
        <end position="401"/>
    </location>
</feature>
<sequence length="401" mass="46211">MASCSSFAAFLLLITISAPLLQIHARESQFFSKMVSKPTDTVVLPDKQKEQQSLVNSQVTEQQQQQQQQEGEQPEFVPQNQNGYGLYGHETGLQTETPGTYSTEKYFNNDRVDGGRTEQFQNSNGETFYTHNNGEKYTPSSDDEDLLNFDSNYAPTSGGDKKDDLLNFDDKFDNNGETETFYTNNRNGVETERYAQTQQDDNNGETETFYNNNHNGVVTEHYAQTQKHNKDFGGSDSLYSDNQNTVVTGRYTQTQKGDDFGSSYYKPSSDEDDNAQFGSQLSQAETDNSYYTDKRFDTGFTNELNTRYDAYRRQFQNREESKAERQGMSDTRFLENGRFYYDLEKERNQNQYATKNTYNPNYSYDKVDEASGSYYGNGGAEKHEFDTMEEYERSRQNQYDP</sequence>
<feature type="region of interest" description="Disordered" evidence="1">
    <location>
        <begin position="53"/>
        <end position="87"/>
    </location>
</feature>